<dbReference type="PANTHER" id="PTHR13710:SF152">
    <property type="entry name" value="ATP-DEPENDENT DNA HELICASE Q5"/>
    <property type="match status" value="1"/>
</dbReference>
<evidence type="ECO:0000256" key="11">
    <source>
        <dbReference type="ARBA" id="ARBA00034617"/>
    </source>
</evidence>
<dbReference type="Proteomes" id="UP001153620">
    <property type="component" value="Chromosome 2"/>
</dbReference>
<dbReference type="InterPro" id="IPR013257">
    <property type="entry name" value="SRI"/>
</dbReference>
<dbReference type="InterPro" id="IPR014001">
    <property type="entry name" value="Helicase_ATP-bd"/>
</dbReference>
<keyword evidence="4 13" id="KW-0547">Nucleotide-binding</keyword>
<dbReference type="Gene3D" id="6.10.250.3140">
    <property type="match status" value="1"/>
</dbReference>
<evidence type="ECO:0000256" key="14">
    <source>
        <dbReference type="SAM" id="MobiDB-lite"/>
    </source>
</evidence>
<dbReference type="GO" id="GO:0005524">
    <property type="term" value="F:ATP binding"/>
    <property type="evidence" value="ECO:0007669"/>
    <property type="project" value="UniProtKB-KW"/>
</dbReference>
<dbReference type="GO" id="GO:0046872">
    <property type="term" value="F:metal ion binding"/>
    <property type="evidence" value="ECO:0007669"/>
    <property type="project" value="UniProtKB-KW"/>
</dbReference>
<evidence type="ECO:0000256" key="6">
    <source>
        <dbReference type="ARBA" id="ARBA00022806"/>
    </source>
</evidence>
<keyword evidence="9" id="KW-0413">Isomerase</keyword>
<dbReference type="EC" id="5.6.2.4" evidence="13"/>
<gene>
    <name evidence="17" type="ORF">CHIRRI_LOCUS8961</name>
</gene>
<evidence type="ECO:0000256" key="13">
    <source>
        <dbReference type="RuleBase" id="RU364117"/>
    </source>
</evidence>
<dbReference type="GO" id="GO:0006355">
    <property type="term" value="P:regulation of DNA-templated transcription"/>
    <property type="evidence" value="ECO:0007669"/>
    <property type="project" value="InterPro"/>
</dbReference>
<reference evidence="17" key="1">
    <citation type="submission" date="2022-01" db="EMBL/GenBank/DDBJ databases">
        <authorList>
            <person name="King R."/>
        </authorList>
    </citation>
    <scope>NUCLEOTIDE SEQUENCE</scope>
</reference>
<evidence type="ECO:0000313" key="17">
    <source>
        <dbReference type="EMBL" id="CAG9806096.1"/>
    </source>
</evidence>
<evidence type="ECO:0000259" key="16">
    <source>
        <dbReference type="PROSITE" id="PS51194"/>
    </source>
</evidence>
<evidence type="ECO:0000256" key="7">
    <source>
        <dbReference type="ARBA" id="ARBA00022840"/>
    </source>
</evidence>
<evidence type="ECO:0000256" key="3">
    <source>
        <dbReference type="ARBA" id="ARBA00022723"/>
    </source>
</evidence>
<dbReference type="PROSITE" id="PS51192">
    <property type="entry name" value="HELICASE_ATP_BIND_1"/>
    <property type="match status" value="1"/>
</dbReference>
<feature type="region of interest" description="Disordered" evidence="14">
    <location>
        <begin position="454"/>
        <end position="500"/>
    </location>
</feature>
<dbReference type="InterPro" id="IPR004589">
    <property type="entry name" value="DNA_helicase_ATP-dep_RecQ"/>
</dbReference>
<proteinExistence type="inferred from homology"/>
<comment type="similarity">
    <text evidence="2 13">Belongs to the helicase family. RecQ subfamily.</text>
</comment>
<dbReference type="GO" id="GO:0016787">
    <property type="term" value="F:hydrolase activity"/>
    <property type="evidence" value="ECO:0007669"/>
    <property type="project" value="UniProtKB-KW"/>
</dbReference>
<feature type="region of interest" description="Disordered" evidence="14">
    <location>
        <begin position="665"/>
        <end position="724"/>
    </location>
</feature>
<dbReference type="SMART" id="SM00490">
    <property type="entry name" value="HELICc"/>
    <property type="match status" value="1"/>
</dbReference>
<dbReference type="GO" id="GO:0009378">
    <property type="term" value="F:four-way junction helicase activity"/>
    <property type="evidence" value="ECO:0007669"/>
    <property type="project" value="TreeGrafter"/>
</dbReference>
<reference evidence="17" key="2">
    <citation type="submission" date="2022-10" db="EMBL/GenBank/DDBJ databases">
        <authorList>
            <consortium name="ENA_rothamsted_submissions"/>
            <consortium name="culmorum"/>
            <person name="King R."/>
        </authorList>
    </citation>
    <scope>NUCLEOTIDE SEQUENCE</scope>
</reference>
<dbReference type="Pfam" id="PF16124">
    <property type="entry name" value="RecQ_Zn_bind"/>
    <property type="match status" value="1"/>
</dbReference>
<protein>
    <recommendedName>
        <fullName evidence="13">ATP-dependent DNA helicase</fullName>
        <ecNumber evidence="13">5.6.2.4</ecNumber>
    </recommendedName>
</protein>
<accession>A0A9N9WU55</accession>
<dbReference type="GO" id="GO:0003677">
    <property type="term" value="F:DNA binding"/>
    <property type="evidence" value="ECO:0007669"/>
    <property type="project" value="UniProtKB-KW"/>
</dbReference>
<dbReference type="Pfam" id="PF08236">
    <property type="entry name" value="SRI"/>
    <property type="match status" value="1"/>
</dbReference>
<feature type="domain" description="Helicase C-terminal" evidence="16">
    <location>
        <begin position="232"/>
        <end position="386"/>
    </location>
</feature>
<organism evidence="17 18">
    <name type="scientific">Chironomus riparius</name>
    <dbReference type="NCBI Taxonomy" id="315576"/>
    <lineage>
        <taxon>Eukaryota</taxon>
        <taxon>Metazoa</taxon>
        <taxon>Ecdysozoa</taxon>
        <taxon>Arthropoda</taxon>
        <taxon>Hexapoda</taxon>
        <taxon>Insecta</taxon>
        <taxon>Pterygota</taxon>
        <taxon>Neoptera</taxon>
        <taxon>Endopterygota</taxon>
        <taxon>Diptera</taxon>
        <taxon>Nematocera</taxon>
        <taxon>Chironomoidea</taxon>
        <taxon>Chironomidae</taxon>
        <taxon>Chironominae</taxon>
        <taxon>Chironomus</taxon>
    </lineage>
</organism>
<keyword evidence="10 13" id="KW-0539">Nucleus</keyword>
<dbReference type="EMBL" id="OU895878">
    <property type="protein sequence ID" value="CAG9806096.1"/>
    <property type="molecule type" value="Genomic_DNA"/>
</dbReference>
<dbReference type="GO" id="GO:0005694">
    <property type="term" value="C:chromosome"/>
    <property type="evidence" value="ECO:0007669"/>
    <property type="project" value="InterPro"/>
</dbReference>
<dbReference type="GO" id="GO:0000724">
    <property type="term" value="P:double-strand break repair via homologous recombination"/>
    <property type="evidence" value="ECO:0007669"/>
    <property type="project" value="TreeGrafter"/>
</dbReference>
<dbReference type="SUPFAM" id="SSF52540">
    <property type="entry name" value="P-loop containing nucleoside triphosphate hydrolases"/>
    <property type="match status" value="1"/>
</dbReference>
<dbReference type="Gene3D" id="3.40.50.300">
    <property type="entry name" value="P-loop containing nucleotide triphosphate hydrolases"/>
    <property type="match status" value="2"/>
</dbReference>
<evidence type="ECO:0000256" key="9">
    <source>
        <dbReference type="ARBA" id="ARBA00023235"/>
    </source>
</evidence>
<dbReference type="SMART" id="SM00487">
    <property type="entry name" value="DEXDc"/>
    <property type="match status" value="1"/>
</dbReference>
<evidence type="ECO:0000256" key="2">
    <source>
        <dbReference type="ARBA" id="ARBA00005446"/>
    </source>
</evidence>
<dbReference type="AlphaFoldDB" id="A0A9N9WU55"/>
<dbReference type="FunFam" id="3.40.50.300:FF:000444">
    <property type="entry name" value="ATP-dependent DNA helicase"/>
    <property type="match status" value="1"/>
</dbReference>
<comment type="catalytic activity">
    <reaction evidence="12 13">
        <text>ATP + H2O = ADP + phosphate + H(+)</text>
        <dbReference type="Rhea" id="RHEA:13065"/>
        <dbReference type="ChEBI" id="CHEBI:15377"/>
        <dbReference type="ChEBI" id="CHEBI:15378"/>
        <dbReference type="ChEBI" id="CHEBI:30616"/>
        <dbReference type="ChEBI" id="CHEBI:43474"/>
        <dbReference type="ChEBI" id="CHEBI:456216"/>
    </reaction>
</comment>
<comment type="catalytic activity">
    <reaction evidence="11 13">
        <text>Couples ATP hydrolysis with the unwinding of duplex DNA by translocating in the 3'-5' direction.</text>
        <dbReference type="EC" id="5.6.2.4"/>
    </reaction>
</comment>
<evidence type="ECO:0000259" key="15">
    <source>
        <dbReference type="PROSITE" id="PS51192"/>
    </source>
</evidence>
<evidence type="ECO:0000256" key="5">
    <source>
        <dbReference type="ARBA" id="ARBA00022801"/>
    </source>
</evidence>
<dbReference type="PANTHER" id="PTHR13710">
    <property type="entry name" value="DNA HELICASE RECQ FAMILY MEMBER"/>
    <property type="match status" value="1"/>
</dbReference>
<dbReference type="GO" id="GO:0005634">
    <property type="term" value="C:nucleus"/>
    <property type="evidence" value="ECO:0007669"/>
    <property type="project" value="UniProtKB-SubCell"/>
</dbReference>
<feature type="compositionally biased region" description="Basic and acidic residues" evidence="14">
    <location>
        <begin position="683"/>
        <end position="695"/>
    </location>
</feature>
<dbReference type="Pfam" id="PF00270">
    <property type="entry name" value="DEAD"/>
    <property type="match status" value="1"/>
</dbReference>
<keyword evidence="6 13" id="KW-0347">Helicase</keyword>
<dbReference type="GO" id="GO:0005737">
    <property type="term" value="C:cytoplasm"/>
    <property type="evidence" value="ECO:0007669"/>
    <property type="project" value="TreeGrafter"/>
</dbReference>
<dbReference type="InterPro" id="IPR011545">
    <property type="entry name" value="DEAD/DEAH_box_helicase_dom"/>
</dbReference>
<dbReference type="GO" id="GO:0043138">
    <property type="term" value="F:3'-5' DNA helicase activity"/>
    <property type="evidence" value="ECO:0007669"/>
    <property type="project" value="UniProtKB-EC"/>
</dbReference>
<dbReference type="Pfam" id="PF00271">
    <property type="entry name" value="Helicase_C"/>
    <property type="match status" value="1"/>
</dbReference>
<keyword evidence="5 13" id="KW-0378">Hydrolase</keyword>
<sequence>MDSEEDLFEILKKYFNHTKFKSDIQKNAIKSILSGKKDVYISMPTGSGKSLCYQLPGLVKENKVTIVISPLIALIKNQIDYLISRKIRAHSINSTTGSKERDQILGDLKAKKTETKFLYITPEQAATSTFQDLFKVLVKFQKIAFVAVDEAHCVSCWGHDFRKDYLKLGKWRKEYPSIQWIALTATAPVKVRKDILENLGFRNAEIFQVSCFRSNLYYDIIYKNSMRDDFIELNDYINKCLSKEMSQKDLKGTEKPCAIVYCRKKETTESVALGLRKQGLACKAFHSGLKTSEKEKIQDEWMNGIISVIVATISFGMGIDKAQVRLVVHWDISQNIAAFYQESGRAGRDGKKSYCRLYYDRDEVKSITFLLNQDLNKCKDEKSDKYLRAKNTIKEFGKMVDHCESATCRHLLFTEYFGDPKPKCLEMCDHCKNKSKCVEKLQVFHKLSVGYSTHAKNPADDDPSDLYEGGRSHNSRRGGFDDYNDNDSDGSGSYQKPDRKAERTFIEKQFALRKMQAAAAMSMNESTSISRVRSAGSTETKVSGLTTSTREQNLTLLTSVLKNNMEKCALYNPPDNPLHPLAYKDLEDIAIEIEYNCFNSCKAISIYRRNIAKEVHNIKSSSGLFTGTKNHIPQKHKSHGGDYKTIVSDLKDRYGKDVINELEDEIQQKNNNNSKNSKKNNKLTKDTQSYKDGKTQSKINEFFTKNKPDPDIIEISSQDDDNNDLMIVTEDENNDDDNDDNELDDPEIMKLELKKQDLVSELEMLSTNDEKSQDDDIIEIHETKIEKADDNDNFSFDQVRKNSDLKRKMEDPTFDKSPIKKIRMENDFRKASDMLTATASSGSDDTEKKRKRNKNKISEIVVNSLNTFYREKKITGPDPKGLFKLMARKITHHFYESDSDHVPESKLIKNFVCEIFYNCGVISSEADFKLDD</sequence>
<evidence type="ECO:0000256" key="12">
    <source>
        <dbReference type="ARBA" id="ARBA00049360"/>
    </source>
</evidence>
<evidence type="ECO:0000256" key="8">
    <source>
        <dbReference type="ARBA" id="ARBA00023125"/>
    </source>
</evidence>
<comment type="subcellular location">
    <subcellularLocation>
        <location evidence="1 13">Nucleus</location>
    </subcellularLocation>
</comment>
<dbReference type="InterPro" id="IPR001650">
    <property type="entry name" value="Helicase_C-like"/>
</dbReference>
<dbReference type="PROSITE" id="PS51194">
    <property type="entry name" value="HELICASE_CTER"/>
    <property type="match status" value="1"/>
</dbReference>
<keyword evidence="8" id="KW-0238">DNA-binding</keyword>
<dbReference type="InterPro" id="IPR032284">
    <property type="entry name" value="RecQ_Zn-bd"/>
</dbReference>
<name>A0A9N9WU55_9DIPT</name>
<keyword evidence="18" id="KW-1185">Reference proteome</keyword>
<evidence type="ECO:0000256" key="1">
    <source>
        <dbReference type="ARBA" id="ARBA00004123"/>
    </source>
</evidence>
<evidence type="ECO:0000256" key="10">
    <source>
        <dbReference type="ARBA" id="ARBA00023242"/>
    </source>
</evidence>
<feature type="domain" description="Helicase ATP-binding" evidence="15">
    <location>
        <begin position="30"/>
        <end position="205"/>
    </location>
</feature>
<keyword evidence="3" id="KW-0479">Metal-binding</keyword>
<dbReference type="InterPro" id="IPR027417">
    <property type="entry name" value="P-loop_NTPase"/>
</dbReference>
<keyword evidence="7 13" id="KW-0067">ATP-binding</keyword>
<evidence type="ECO:0000256" key="4">
    <source>
        <dbReference type="ARBA" id="ARBA00022741"/>
    </source>
</evidence>
<dbReference type="OrthoDB" id="10261556at2759"/>
<dbReference type="NCBIfam" id="TIGR00614">
    <property type="entry name" value="recQ_fam"/>
    <property type="match status" value="1"/>
</dbReference>
<evidence type="ECO:0000313" key="18">
    <source>
        <dbReference type="Proteomes" id="UP001153620"/>
    </source>
</evidence>